<name>H1SFA2_9BURK</name>
<protein>
    <submittedName>
        <fullName evidence="4">Type IV pilus assembly protein, tip-associated adhesin pily</fullName>
    </submittedName>
</protein>
<dbReference type="InterPro" id="IPR008707">
    <property type="entry name" value="B-propeller_PilY1"/>
</dbReference>
<keyword evidence="1" id="KW-0479">Metal-binding</keyword>
<evidence type="ECO:0000313" key="4">
    <source>
        <dbReference type="EMBL" id="EHP38766.1"/>
    </source>
</evidence>
<gene>
    <name evidence="4" type="ORF">OR16_35085</name>
</gene>
<evidence type="ECO:0000256" key="1">
    <source>
        <dbReference type="ARBA" id="ARBA00022723"/>
    </source>
</evidence>
<sequence length="1297" mass="137294">MTIAQTPLFGQSQNIHPNLMMTLSVEFPTTGTAYRGPLNSKNVDTSYNYNTTYLGYFNAAKCYTYDSTNGYFVSSGNASGNGAHECSAAFSGNFMNWAASSSIDELRMAMTGGDRVVDTATQTVLQRAVLRSDFFRSNSYFPVKSVTAVNNTSSAPSAVTPFTYSTIYIASCGNHIFFSDADDSSGNCASPGKYADVYQNSKLTERRSFRVQVQVCDGNEATKRTDLCYNYGSNYKPVGQMQRNADRVRFAAFGYLNDGTNDTSKTPNERYGGVLRAPMKYVGTTAVDSNLKTIANTAMEWDPATGVFYRNPLNRTEGISGVINYLNQFGRTSTQLGGKAMGDLGGPTDNPLGNYKTYDPISELFYESIRYLQFHKDGPTPQAISGLPNTTYADNFPVYTTWDADPMLNSCQRNYVVTIGDINTHEDHYIPGNVDTSHGDPARAVDSYSGFDVRAWTNKVGALETNTPATGNANPLPSSFTNLGDILHPTSHWSAYYIAGVAYWAHTSAFRPDMPSARVTTFGIDVNEAGNGTVGATQRQSQIFLAAKYGGFKDDKIDGGNADGNPFKAGGQGGTTVTSNTEWEAAPTGSNVPSNWFLASQPQAMIDAIKKIFVQITSSAGTLSGIALTSNRIVQNGFVYTPGFDQKWNGQLGAYAISKSTDGMAVTIAQTKTWEAGNRLAGKSPSTRSIFTLNPVSGVGVPFQFTGNAISPPQQALLNLNPDSGLSDGNGQNRLNYLRGDRTLESNGQGGGGPFRARATVFGDIIGSGPVFVGDPAATRTDSGYSSFLSTYTGRTPLVYVGANDGMLHGFNANTGDEVFAYVPNAIFSALPQLTSPSYSHRPYVDATPLVAEAQVNGAWKSVLAGGFGGGAQGIYALDVSDPDGGKSGAAFSGANVLWEFTDKDDADLGNVMGPPIVAKLQTGTDTSGSPIYKWFIVVGNGLNSNQNDGYSNANAPAALFLLSLDKAPGTAWTLNSNYFKIVTPAPATAPPYVTANGLSTPASVGAPNGRVTSFYAGDLQGNLWKFNVAGTPSTWNGNATAGALPAFGGTPGKPMFVATDSYGRRQPITVQPQVVYAPGGYMVLFGTGKYYELSDTSSTVGQTNSFYGIYDGGGTNYVPDRSKLNAVTMQATADGKSYTFNSSSYAPGYAAPRKPGWVLDFLDSTERQVTSVVVQDGIVYFNSLYTGTDSCGTSGGSRSYALGALTGTPGNGVSGYLSSIGLLGAPSVIVINVTNANRSAVGGIVETKTTQVISFGASGTASIGANGQSGKSGNSTNSNMRKARAGWREIRNFLLN</sequence>
<comment type="caution">
    <text evidence="4">The sequence shown here is derived from an EMBL/GenBank/DDBJ whole genome shotgun (WGS) entry which is preliminary data.</text>
</comment>
<dbReference type="Proteomes" id="UP000005808">
    <property type="component" value="Unassembled WGS sequence"/>
</dbReference>
<dbReference type="Pfam" id="PF05567">
    <property type="entry name" value="T4P_PilY1"/>
    <property type="match status" value="1"/>
</dbReference>
<dbReference type="EMBL" id="AHJE01000108">
    <property type="protein sequence ID" value="EHP38766.1"/>
    <property type="molecule type" value="Genomic_DNA"/>
</dbReference>
<evidence type="ECO:0000313" key="5">
    <source>
        <dbReference type="Proteomes" id="UP000005808"/>
    </source>
</evidence>
<dbReference type="PATRIC" id="fig|1127483.3.peg.7010"/>
<evidence type="ECO:0000259" key="3">
    <source>
        <dbReference type="Pfam" id="PF05567"/>
    </source>
</evidence>
<reference evidence="4 5" key="1">
    <citation type="journal article" date="2012" name="J. Bacteriol.">
        <title>De Novo Genome Project of Cupriavidus basilensis OR16.</title>
        <authorList>
            <person name="Cserhati M."/>
            <person name="Kriszt B."/>
            <person name="Szoboszlay S."/>
            <person name="Toth A."/>
            <person name="Szabo I."/>
            <person name="Tancsics A."/>
            <person name="Nagy I."/>
            <person name="Horvath B."/>
            <person name="Nagy I."/>
            <person name="Kukolya J."/>
        </authorList>
    </citation>
    <scope>NUCLEOTIDE SEQUENCE [LARGE SCALE GENOMIC DNA]</scope>
    <source>
        <strain evidence="4 5">OR16</strain>
    </source>
</reference>
<proteinExistence type="predicted"/>
<evidence type="ECO:0000256" key="2">
    <source>
        <dbReference type="ARBA" id="ARBA00022837"/>
    </source>
</evidence>
<keyword evidence="2" id="KW-0106">Calcium</keyword>
<feature type="domain" description="PilY1 beta-propeller" evidence="3">
    <location>
        <begin position="763"/>
        <end position="1113"/>
    </location>
</feature>
<dbReference type="GO" id="GO:0046872">
    <property type="term" value="F:metal ion binding"/>
    <property type="evidence" value="ECO:0007669"/>
    <property type="project" value="UniProtKB-KW"/>
</dbReference>
<organism evidence="4 5">
    <name type="scientific">Cupriavidus basilensis OR16</name>
    <dbReference type="NCBI Taxonomy" id="1127483"/>
    <lineage>
        <taxon>Bacteria</taxon>
        <taxon>Pseudomonadati</taxon>
        <taxon>Pseudomonadota</taxon>
        <taxon>Betaproteobacteria</taxon>
        <taxon>Burkholderiales</taxon>
        <taxon>Burkholderiaceae</taxon>
        <taxon>Cupriavidus</taxon>
    </lineage>
</organism>
<accession>H1SFA2</accession>